<dbReference type="Gene3D" id="3.40.50.740">
    <property type="match status" value="1"/>
</dbReference>
<dbReference type="Pfam" id="PF00384">
    <property type="entry name" value="Molybdopterin"/>
    <property type="match status" value="1"/>
</dbReference>
<dbReference type="InterPro" id="IPR017900">
    <property type="entry name" value="4Fe4S_Fe_S_CS"/>
</dbReference>
<dbReference type="EMBL" id="ATDN01000089">
    <property type="protein sequence ID" value="RWA15289.1"/>
    <property type="molecule type" value="Genomic_DNA"/>
</dbReference>
<dbReference type="InterPro" id="IPR006656">
    <property type="entry name" value="Mopterin_OxRdtase"/>
</dbReference>
<keyword evidence="6" id="KW-0411">Iron-sulfur</keyword>
<dbReference type="InterPro" id="IPR027467">
    <property type="entry name" value="MopterinOxRdtase_cofactor_BS"/>
</dbReference>
<reference evidence="10 11" key="1">
    <citation type="submission" date="2013-06" db="EMBL/GenBank/DDBJ databases">
        <title>The draft sequence of the Mycobacterium elephantis genome.</title>
        <authorList>
            <person name="Pettersson F.B."/>
            <person name="Das S."/>
            <person name="Dasgupta S."/>
            <person name="Bhattacharya A."/>
            <person name="Kirsebom L.A."/>
        </authorList>
    </citation>
    <scope>NUCLEOTIDE SEQUENCE [LARGE SCALE GENOMIC DNA]</scope>
    <source>
        <strain evidence="10 11">DSM 44368</strain>
    </source>
</reference>
<dbReference type="Pfam" id="PF04879">
    <property type="entry name" value="Molybdop_Fe4S4"/>
    <property type="match status" value="1"/>
</dbReference>
<feature type="domain" description="4Fe-4S Mo/W bis-MGD-type" evidence="9">
    <location>
        <begin position="211"/>
        <end position="267"/>
    </location>
</feature>
<gene>
    <name evidence="10" type="ORF">MELE44368_09745</name>
</gene>
<feature type="domain" description="2Fe-2S ferredoxin-type" evidence="7">
    <location>
        <begin position="2"/>
        <end position="78"/>
    </location>
</feature>
<dbReference type="InterPro" id="IPR001041">
    <property type="entry name" value="2Fe-2S_ferredoxin-type"/>
</dbReference>
<evidence type="ECO:0000259" key="9">
    <source>
        <dbReference type="PROSITE" id="PS51669"/>
    </source>
</evidence>
<dbReference type="GO" id="GO:0022904">
    <property type="term" value="P:respiratory electron transport chain"/>
    <property type="evidence" value="ECO:0007669"/>
    <property type="project" value="TreeGrafter"/>
</dbReference>
<dbReference type="InterPro" id="IPR006657">
    <property type="entry name" value="MoPterin_dinucl-bd_dom"/>
</dbReference>
<keyword evidence="4" id="KW-0677">Repeat</keyword>
<dbReference type="SUPFAM" id="SSF50692">
    <property type="entry name" value="ADC-like"/>
    <property type="match status" value="1"/>
</dbReference>
<dbReference type="Pfam" id="PF13510">
    <property type="entry name" value="Fer2_4"/>
    <property type="match status" value="1"/>
</dbReference>
<dbReference type="GO" id="GO:0016020">
    <property type="term" value="C:membrane"/>
    <property type="evidence" value="ECO:0007669"/>
    <property type="project" value="TreeGrafter"/>
</dbReference>
<accession>A0A439DL75</accession>
<keyword evidence="11" id="KW-1185">Reference proteome</keyword>
<dbReference type="GO" id="GO:0003954">
    <property type="term" value="F:NADH dehydrogenase activity"/>
    <property type="evidence" value="ECO:0007669"/>
    <property type="project" value="TreeGrafter"/>
</dbReference>
<dbReference type="InterPro" id="IPR006963">
    <property type="entry name" value="Mopterin_OxRdtase_4Fe-4S_dom"/>
</dbReference>
<evidence type="ECO:0000313" key="10">
    <source>
        <dbReference type="EMBL" id="RWA15289.1"/>
    </source>
</evidence>
<dbReference type="InterPro" id="IPR006478">
    <property type="entry name" value="Formate_DH_asu"/>
</dbReference>
<dbReference type="PROSITE" id="PS00198">
    <property type="entry name" value="4FE4S_FER_1"/>
    <property type="match status" value="1"/>
</dbReference>
<name>A0A439DL75_9MYCO</name>
<dbReference type="PANTHER" id="PTHR43105:SF10">
    <property type="entry name" value="NADH-QUINONE OXIDOREDUCTASE SUBUNIT G"/>
    <property type="match status" value="1"/>
</dbReference>
<evidence type="ECO:0000256" key="6">
    <source>
        <dbReference type="ARBA" id="ARBA00023014"/>
    </source>
</evidence>
<dbReference type="CDD" id="cd00508">
    <property type="entry name" value="MopB_CT_Fdh-Nap-like"/>
    <property type="match status" value="1"/>
</dbReference>
<evidence type="ECO:0000256" key="5">
    <source>
        <dbReference type="ARBA" id="ARBA00023004"/>
    </source>
</evidence>
<dbReference type="Gene3D" id="3.30.70.20">
    <property type="match status" value="1"/>
</dbReference>
<dbReference type="InterPro" id="IPR009010">
    <property type="entry name" value="Asp_de-COase-like_dom_sf"/>
</dbReference>
<keyword evidence="2" id="KW-0004">4Fe-4S</keyword>
<dbReference type="SUPFAM" id="SSF53706">
    <property type="entry name" value="Formate dehydrogenase/DMSO reductase, domains 1-3"/>
    <property type="match status" value="1"/>
</dbReference>
<dbReference type="PANTHER" id="PTHR43105">
    <property type="entry name" value="RESPIRATORY NITRATE REDUCTASE"/>
    <property type="match status" value="1"/>
</dbReference>
<dbReference type="GO" id="GO:0046872">
    <property type="term" value="F:metal ion binding"/>
    <property type="evidence" value="ECO:0007669"/>
    <property type="project" value="UniProtKB-KW"/>
</dbReference>
<dbReference type="RefSeq" id="WP_128111106.1">
    <property type="nucleotide sequence ID" value="NZ_ATDN01000089.1"/>
</dbReference>
<dbReference type="InterPro" id="IPR036010">
    <property type="entry name" value="2Fe-2S_ferredoxin-like_sf"/>
</dbReference>
<protein>
    <recommendedName>
        <fullName evidence="12">Formate dehydrogenase subunit alpha</fullName>
    </recommendedName>
</protein>
<dbReference type="AlphaFoldDB" id="A0A439DL75"/>
<dbReference type="InterPro" id="IPR017896">
    <property type="entry name" value="4Fe4S_Fe-S-bd"/>
</dbReference>
<dbReference type="NCBIfam" id="TIGR01591">
    <property type="entry name" value="Fdh-alpha"/>
    <property type="match status" value="1"/>
</dbReference>
<dbReference type="PROSITE" id="PS51085">
    <property type="entry name" value="2FE2S_FER_2"/>
    <property type="match status" value="1"/>
</dbReference>
<keyword evidence="3" id="KW-0479">Metal-binding</keyword>
<dbReference type="GO" id="GO:0008863">
    <property type="term" value="F:formate dehydrogenase (NAD+) activity"/>
    <property type="evidence" value="ECO:0007669"/>
    <property type="project" value="InterPro"/>
</dbReference>
<comment type="caution">
    <text evidence="10">The sequence shown here is derived from an EMBL/GenBank/DDBJ whole genome shotgun (WGS) entry which is preliminary data.</text>
</comment>
<dbReference type="CDD" id="cd02753">
    <property type="entry name" value="MopB_Formate-Dh-H"/>
    <property type="match status" value="1"/>
</dbReference>
<keyword evidence="5" id="KW-0408">Iron</keyword>
<dbReference type="GO" id="GO:0015942">
    <property type="term" value="P:formate metabolic process"/>
    <property type="evidence" value="ECO:0007669"/>
    <property type="project" value="InterPro"/>
</dbReference>
<dbReference type="PROSITE" id="PS51379">
    <property type="entry name" value="4FE4S_FER_2"/>
    <property type="match status" value="2"/>
</dbReference>
<evidence type="ECO:0000259" key="8">
    <source>
        <dbReference type="PROSITE" id="PS51379"/>
    </source>
</evidence>
<dbReference type="InterPro" id="IPR041924">
    <property type="entry name" value="Formate_Dh-H_N"/>
</dbReference>
<sequence length="904" mass="96181">MPRLTIDGATVSCPPGLSVLEAAASAGIDIPALCHDPRLAPAGACRLCVVTIDDADRPVPACTTPVSEGMAVQTTTTELRELRRTLLAMLVRHYPADAAATNPGLAFHRMLAHYGVSATGAADPHRVDSSHPNIRVDLNHCISCWRCVRICDEVQGQFTWRIAGRGADSHVVPDSGTTLADSTCVSCGACVDTCPTDALTDVGVIQAGSATGWTRTTCPYCGVGCEMMVGSRDNRIVEVVPARDAPVNRGHLCVKGRYGFGFNTSQDRITTPMLRTSSGEWVPVGWDEAIDVAVRGFRRVIDRAGPTAVGVLGSARATNEENYLTQKFARVVLGTNNVDCCARVCHAPSAAGLKAVFGTGAATNSFDDIEIARTIVVCGSNTTEAHPIVGARIKQAALRGANLVVIDPRRIELAGYADVHLRPRPGTNVAVLNSIAAALIDEHLVDEAFVAQRVDDFPAFRDFVAAYVPERVSSITGLDPADVRRAARLYGGQGPSMLFHGLGITEHVQGTDAVMCLANLALLTGNVGKPGSGCNPLRGQNNVQGSAHMGCEPHHLTGMIALADGRDRAAAVWGAPVPEIRGLDAMEMLDAAEDGRLDALWVVGWDILLTQPQTPSVERALAALEVLVVQDLFLTETARRFATVFLPAASSFEKDGTFMNSERRIQRIRRAVSPPGIVKTDADILCEAAAAFGWGSHFSYRGAQDIWDEIRRLWPAGAGMAYQRLDRPGGLQWPCLDEDHPGTSLLHRDRFPGIGARATLRRVDHRPSAEQPSETYPLVLITGRELYAFNAGTMTGRAATAALTDGAVLEISPDDAQRLGVIDGTEVSVQSRYGAVVLPCRISDRMPPGTVFTTFHDPAVPVNAVTGPGRDLATHTPEYKVTAVNIAGAGTASRDVGYASSSKS</sequence>
<dbReference type="SUPFAM" id="SSF54862">
    <property type="entry name" value="4Fe-4S ferredoxins"/>
    <property type="match status" value="1"/>
</dbReference>
<proteinExistence type="inferred from homology"/>
<dbReference type="Pfam" id="PF01568">
    <property type="entry name" value="Molydop_binding"/>
    <property type="match status" value="1"/>
</dbReference>
<dbReference type="GO" id="GO:0051539">
    <property type="term" value="F:4 iron, 4 sulfur cluster binding"/>
    <property type="evidence" value="ECO:0007669"/>
    <property type="project" value="UniProtKB-KW"/>
</dbReference>
<evidence type="ECO:0000256" key="4">
    <source>
        <dbReference type="ARBA" id="ARBA00022737"/>
    </source>
</evidence>
<dbReference type="InterPro" id="IPR050123">
    <property type="entry name" value="Prok_molybdopt-oxidoreductase"/>
</dbReference>
<dbReference type="PROSITE" id="PS00551">
    <property type="entry name" value="MOLYBDOPTERIN_PROK_1"/>
    <property type="match status" value="1"/>
</dbReference>
<comment type="similarity">
    <text evidence="1">In the C-terminal section; belongs to the prokaryotic molybdopterin-containing oxidoreductase family.</text>
</comment>
<dbReference type="Gene3D" id="3.40.228.10">
    <property type="entry name" value="Dimethylsulfoxide Reductase, domain 2"/>
    <property type="match status" value="1"/>
</dbReference>
<dbReference type="GO" id="GO:0043546">
    <property type="term" value="F:molybdopterin cofactor binding"/>
    <property type="evidence" value="ECO:0007669"/>
    <property type="project" value="InterPro"/>
</dbReference>
<evidence type="ECO:0000259" key="7">
    <source>
        <dbReference type="PROSITE" id="PS51085"/>
    </source>
</evidence>
<dbReference type="InterPro" id="IPR054351">
    <property type="entry name" value="NADH_UbQ_OxRdtase_ferredoxin"/>
</dbReference>
<dbReference type="PROSITE" id="PS51669">
    <property type="entry name" value="4FE4S_MOW_BIS_MGD"/>
    <property type="match status" value="1"/>
</dbReference>
<dbReference type="Gene3D" id="3.10.20.740">
    <property type="match status" value="1"/>
</dbReference>
<evidence type="ECO:0000256" key="1">
    <source>
        <dbReference type="ARBA" id="ARBA00007023"/>
    </source>
</evidence>
<feature type="domain" description="4Fe-4S ferredoxin-type" evidence="8">
    <location>
        <begin position="175"/>
        <end position="204"/>
    </location>
</feature>
<dbReference type="FunFam" id="3.30.70.20:FF:000035">
    <property type="entry name" value="Iron hydrogenase 1"/>
    <property type="match status" value="1"/>
</dbReference>
<evidence type="ECO:0008006" key="12">
    <source>
        <dbReference type="Google" id="ProtNLM"/>
    </source>
</evidence>
<dbReference type="PIRSF" id="PIRSF036643">
    <property type="entry name" value="FDH_alpha"/>
    <property type="match status" value="1"/>
</dbReference>
<evidence type="ECO:0000256" key="3">
    <source>
        <dbReference type="ARBA" id="ARBA00022723"/>
    </source>
</evidence>
<dbReference type="Gene3D" id="2.20.25.90">
    <property type="entry name" value="ADC-like domains"/>
    <property type="match status" value="1"/>
</dbReference>
<dbReference type="Proteomes" id="UP000287177">
    <property type="component" value="Unassembled WGS sequence"/>
</dbReference>
<dbReference type="SUPFAM" id="SSF54292">
    <property type="entry name" value="2Fe-2S ferredoxin-like"/>
    <property type="match status" value="1"/>
</dbReference>
<feature type="domain" description="4Fe-4S ferredoxin-type" evidence="8">
    <location>
        <begin position="132"/>
        <end position="161"/>
    </location>
</feature>
<dbReference type="Pfam" id="PF22117">
    <property type="entry name" value="Fer4_Nqo3"/>
    <property type="match status" value="1"/>
</dbReference>
<evidence type="ECO:0000313" key="11">
    <source>
        <dbReference type="Proteomes" id="UP000287177"/>
    </source>
</evidence>
<evidence type="ECO:0000256" key="2">
    <source>
        <dbReference type="ARBA" id="ARBA00022485"/>
    </source>
</evidence>
<dbReference type="Gene3D" id="2.40.40.20">
    <property type="match status" value="1"/>
</dbReference>
<organism evidence="10 11">
    <name type="scientific">Mycolicibacterium elephantis DSM 44368</name>
    <dbReference type="NCBI Taxonomy" id="1335622"/>
    <lineage>
        <taxon>Bacteria</taxon>
        <taxon>Bacillati</taxon>
        <taxon>Actinomycetota</taxon>
        <taxon>Actinomycetes</taxon>
        <taxon>Mycobacteriales</taxon>
        <taxon>Mycobacteriaceae</taxon>
        <taxon>Mycolicibacterium</taxon>
    </lineage>
</organism>
<dbReference type="CDD" id="cd00207">
    <property type="entry name" value="fer2"/>
    <property type="match status" value="1"/>
</dbReference>
<dbReference type="SMART" id="SM00926">
    <property type="entry name" value="Molybdop_Fe4S4"/>
    <property type="match status" value="1"/>
</dbReference>